<comment type="caution">
    <text evidence="1">The sequence shown here is derived from an EMBL/GenBank/DDBJ whole genome shotgun (WGS) entry which is preliminary data.</text>
</comment>
<evidence type="ECO:0000313" key="2">
    <source>
        <dbReference type="Proteomes" id="UP001205105"/>
    </source>
</evidence>
<proteinExistence type="predicted"/>
<evidence type="ECO:0000313" key="1">
    <source>
        <dbReference type="EMBL" id="KAI7836191.1"/>
    </source>
</evidence>
<dbReference type="EMBL" id="JADXDR010000200">
    <property type="protein sequence ID" value="KAI7836191.1"/>
    <property type="molecule type" value="Genomic_DNA"/>
</dbReference>
<dbReference type="Proteomes" id="UP001205105">
    <property type="component" value="Unassembled WGS sequence"/>
</dbReference>
<keyword evidence="2" id="KW-1185">Reference proteome</keyword>
<sequence length="324" mass="34015">MAPQAVSNTLSSLKAALLQRLEQLLPQANAFDVANSLWAAAKLGLRLSNGLKAALAQALQRIIPAANSQELANSLLACGTLGWSPGRRVLAAAVAAMQQRLASGGGVSQAIRNFLWGLAELQGQLEISLPAELPALLAAAAEWADSRWAQLSALDSADLCYNLARLGHRPGSAWIGSATESELEQLVLAAVDSMAADWEKGGRGGGLRFGDALTRQDFRVGSNQPAATAALEGRLLPLVCADIDLIAIDQLHPEKGTLPYLAGWANSLAAIGLRLSAQQLKAVCSCVSKHPKQLRPGDRSNLEKAFRTWAFQPGLALLGQLAGA</sequence>
<dbReference type="AlphaFoldDB" id="A0AAD5DHC8"/>
<gene>
    <name evidence="1" type="ORF">COHA_009917</name>
</gene>
<organism evidence="1 2">
    <name type="scientific">Chlorella ohadii</name>
    <dbReference type="NCBI Taxonomy" id="2649997"/>
    <lineage>
        <taxon>Eukaryota</taxon>
        <taxon>Viridiplantae</taxon>
        <taxon>Chlorophyta</taxon>
        <taxon>core chlorophytes</taxon>
        <taxon>Trebouxiophyceae</taxon>
        <taxon>Chlorellales</taxon>
        <taxon>Chlorellaceae</taxon>
        <taxon>Chlorella clade</taxon>
        <taxon>Chlorella</taxon>
    </lineage>
</organism>
<accession>A0AAD5DHC8</accession>
<name>A0AAD5DHC8_9CHLO</name>
<reference evidence="1" key="1">
    <citation type="submission" date="2020-11" db="EMBL/GenBank/DDBJ databases">
        <title>Chlorella ohadii genome sequencing and assembly.</title>
        <authorList>
            <person name="Murik O."/>
            <person name="Treves H."/>
            <person name="Kedem I."/>
            <person name="Shotland Y."/>
            <person name="Kaplan A."/>
        </authorList>
    </citation>
    <scope>NUCLEOTIDE SEQUENCE</scope>
    <source>
        <strain evidence="1">1</strain>
    </source>
</reference>
<protein>
    <submittedName>
        <fullName evidence="1">Uncharacterized protein</fullName>
    </submittedName>
</protein>